<evidence type="ECO:0000313" key="1">
    <source>
        <dbReference type="EMBL" id="VUZ40605.1"/>
    </source>
</evidence>
<feature type="non-terminal residue" evidence="1">
    <location>
        <position position="1"/>
    </location>
</feature>
<evidence type="ECO:0000313" key="2">
    <source>
        <dbReference type="Proteomes" id="UP000321570"/>
    </source>
</evidence>
<keyword evidence="2" id="KW-1185">Reference proteome</keyword>
<sequence>ACGVRAQNPPQPISSHYPCSLALLVFTGQARARRLIRSCVRLKFLLSHLIRSSVHSRYFGSSLANFGGKFLIEDSARRYLDCLGGLPNCSKRAYWCSMRYRLQ</sequence>
<reference evidence="1 2" key="1">
    <citation type="submission" date="2019-07" db="EMBL/GenBank/DDBJ databases">
        <authorList>
            <person name="Jastrzebski P J."/>
            <person name="Paukszto L."/>
            <person name="Jastrzebski P J."/>
        </authorList>
    </citation>
    <scope>NUCLEOTIDE SEQUENCE [LARGE SCALE GENOMIC DNA]</scope>
    <source>
        <strain evidence="1 2">WMS-il1</strain>
    </source>
</reference>
<dbReference type="Proteomes" id="UP000321570">
    <property type="component" value="Unassembled WGS sequence"/>
</dbReference>
<name>A0A564XZY2_HYMDI</name>
<dbReference type="AlphaFoldDB" id="A0A564XZY2"/>
<organism evidence="1 2">
    <name type="scientific">Hymenolepis diminuta</name>
    <name type="common">Rat tapeworm</name>
    <dbReference type="NCBI Taxonomy" id="6216"/>
    <lineage>
        <taxon>Eukaryota</taxon>
        <taxon>Metazoa</taxon>
        <taxon>Spiralia</taxon>
        <taxon>Lophotrochozoa</taxon>
        <taxon>Platyhelminthes</taxon>
        <taxon>Cestoda</taxon>
        <taxon>Eucestoda</taxon>
        <taxon>Cyclophyllidea</taxon>
        <taxon>Hymenolepididae</taxon>
        <taxon>Hymenolepis</taxon>
    </lineage>
</organism>
<protein>
    <submittedName>
        <fullName evidence="1">Uncharacterized protein</fullName>
    </submittedName>
</protein>
<proteinExistence type="predicted"/>
<dbReference type="EMBL" id="CABIJS010000035">
    <property type="protein sequence ID" value="VUZ40605.1"/>
    <property type="molecule type" value="Genomic_DNA"/>
</dbReference>
<gene>
    <name evidence="1" type="ORF">WMSIL1_LOCUS1610</name>
</gene>
<accession>A0A564XZY2</accession>